<sequence>MLQTLRLSREQLNSVFQEAHDLGVITADGADTALEYGDAMERLRVVLGALRTNIAIGVAPAFTRLIEHSKHWLIANKEQLRDGIGKVVKILIAAGTAVWNVIRAVNSAVNQTIGWKAALLAVGAVLARAFALNPLTWLIAGIVALVALVALVDDFITYLDGGESLLGAFWGPLIAYAKRAKAVIEHLTPALNALGVLLAGLAIGHVVSNIGRLLGAGRTLVLWLAGPLVKALQVAALALRAAFLSNPIGVVIASVALLAYAIYTHFDKIKQAVGTAWDWCTRTTHAAVGSIQHTLQEAAAAAKTTWASVKDACALAFSHSIASADSAVNRLRTVFSAMGSRISAALTSAFDTLMTLWDRTVGRIAQGAERIKGFFRAIAPALSRAGRDTQEVAQRVNAQVQAAQTTARHAAAQAATPARSQPNVHSQQEVKIDIHTADPILAGRQAAADINRHHQMALRNTGSAVAF</sequence>
<dbReference type="Proteomes" id="UP000001698">
    <property type="component" value="Chromosome"/>
</dbReference>
<protein>
    <recommendedName>
        <fullName evidence="4">Phage-related protein</fullName>
    </recommendedName>
</protein>
<name>B2IAQ1_XYLF2</name>
<dbReference type="KEGG" id="xfn:XfasM23_2206"/>
<dbReference type="AlphaFoldDB" id="B2IAQ1"/>
<evidence type="ECO:0000313" key="3">
    <source>
        <dbReference type="Proteomes" id="UP000001698"/>
    </source>
</evidence>
<evidence type="ECO:0000256" key="1">
    <source>
        <dbReference type="SAM" id="Phobius"/>
    </source>
</evidence>
<evidence type="ECO:0000313" key="2">
    <source>
        <dbReference type="EMBL" id="ACB93601.1"/>
    </source>
</evidence>
<keyword evidence="1" id="KW-0472">Membrane</keyword>
<dbReference type="HOGENOM" id="CLU_036170_0_0_6"/>
<feature type="transmembrane region" description="Helical" evidence="1">
    <location>
        <begin position="190"/>
        <end position="208"/>
    </location>
</feature>
<reference evidence="2 3" key="1">
    <citation type="journal article" date="2010" name="J. Bacteriol.">
        <title>Whole genome sequences of two Xylella fastidiosa strains (M12 and M23) causing almond leaf scorch disease in California.</title>
        <authorList>
            <person name="Chen J."/>
            <person name="Xie G."/>
            <person name="Han S."/>
            <person name="Chertkov O."/>
            <person name="Sims D."/>
            <person name="Civerolo E.L."/>
        </authorList>
    </citation>
    <scope>NUCLEOTIDE SEQUENCE [LARGE SCALE GENOMIC DNA]</scope>
    <source>
        <strain evidence="2 3">M23</strain>
    </source>
</reference>
<accession>B2IAQ1</accession>
<proteinExistence type="predicted"/>
<keyword evidence="1" id="KW-1133">Transmembrane helix</keyword>
<gene>
    <name evidence="2" type="ordered locus">XfasM23_2206</name>
</gene>
<feature type="transmembrane region" description="Helical" evidence="1">
    <location>
        <begin position="220"/>
        <end position="238"/>
    </location>
</feature>
<feature type="transmembrane region" description="Helical" evidence="1">
    <location>
        <begin position="137"/>
        <end position="159"/>
    </location>
</feature>
<keyword evidence="1" id="KW-0812">Transmembrane</keyword>
<feature type="transmembrane region" description="Helical" evidence="1">
    <location>
        <begin position="244"/>
        <end position="263"/>
    </location>
</feature>
<dbReference type="EMBL" id="CP001011">
    <property type="protein sequence ID" value="ACB93601.1"/>
    <property type="molecule type" value="Genomic_DNA"/>
</dbReference>
<evidence type="ECO:0008006" key="4">
    <source>
        <dbReference type="Google" id="ProtNLM"/>
    </source>
</evidence>
<organism evidence="2 3">
    <name type="scientific">Xylella fastidiosa (strain M23)</name>
    <dbReference type="NCBI Taxonomy" id="405441"/>
    <lineage>
        <taxon>Bacteria</taxon>
        <taxon>Pseudomonadati</taxon>
        <taxon>Pseudomonadota</taxon>
        <taxon>Gammaproteobacteria</taxon>
        <taxon>Lysobacterales</taxon>
        <taxon>Lysobacteraceae</taxon>
        <taxon>Xylella</taxon>
    </lineage>
</organism>